<dbReference type="EMBL" id="CP053452">
    <property type="protein sequence ID" value="QJW94503.1"/>
    <property type="molecule type" value="Genomic_DNA"/>
</dbReference>
<evidence type="ECO:0008006" key="4">
    <source>
        <dbReference type="Google" id="ProtNLM"/>
    </source>
</evidence>
<sequence>MPAPEWIAATVPKRGNRSEENEDTTAVSSDALRFAVSDGATEGWESGPWAARLVAAYIERPPEPADFADWLGAARDWTPPAPDGPQPWYVAEKQEQGSFATLIGLDLRRSRGGWAWRAVAIGDSCLVHVRGGTVALTFPLESAGAFGSRPPLVPSATASPCPEPEWCAGRAEAGDLLLLATDAAAARLFDPAARAAAVAAGGAALDTRNPALLLDWCRAVQNTLNDDVSIVAIRLPAAD</sequence>
<dbReference type="InterPro" id="IPR036457">
    <property type="entry name" value="PPM-type-like_dom_sf"/>
</dbReference>
<dbReference type="Gene3D" id="3.60.40.10">
    <property type="entry name" value="PPM-type phosphatase domain"/>
    <property type="match status" value="1"/>
</dbReference>
<dbReference type="Proteomes" id="UP000503447">
    <property type="component" value="Chromosome"/>
</dbReference>
<feature type="region of interest" description="Disordered" evidence="1">
    <location>
        <begin position="1"/>
        <end position="29"/>
    </location>
</feature>
<dbReference type="AlphaFoldDB" id="A0A6M5YMH2"/>
<keyword evidence="3" id="KW-1185">Reference proteome</keyword>
<protein>
    <recommendedName>
        <fullName evidence="4">PPM-type phosphatase domain-containing protein</fullName>
    </recommendedName>
</protein>
<name>A0A6M5YMH2_9BACT</name>
<reference evidence="3" key="1">
    <citation type="submission" date="2020-05" db="EMBL/GenBank/DDBJ databases">
        <title>Frigoriglobus tundricola gen. nov., sp. nov., a psychrotolerant cellulolytic planctomycete of the family Gemmataceae with two divergent copies of 16S rRNA gene.</title>
        <authorList>
            <person name="Kulichevskaya I.S."/>
            <person name="Ivanova A.A."/>
            <person name="Naumoff D.G."/>
            <person name="Beletsky A.V."/>
            <person name="Rijpstra W.I.C."/>
            <person name="Sinninghe Damste J.S."/>
            <person name="Mardanov A.V."/>
            <person name="Ravin N.V."/>
            <person name="Dedysh S.N."/>
        </authorList>
    </citation>
    <scope>NUCLEOTIDE SEQUENCE [LARGE SCALE GENOMIC DNA]</scope>
    <source>
        <strain evidence="3">PL17</strain>
    </source>
</reference>
<dbReference type="KEGG" id="ftj:FTUN_2024"/>
<gene>
    <name evidence="2" type="ORF">FTUN_2024</name>
</gene>
<accession>A0A6M5YMH2</accession>
<proteinExistence type="predicted"/>
<organism evidence="2 3">
    <name type="scientific">Frigoriglobus tundricola</name>
    <dbReference type="NCBI Taxonomy" id="2774151"/>
    <lineage>
        <taxon>Bacteria</taxon>
        <taxon>Pseudomonadati</taxon>
        <taxon>Planctomycetota</taxon>
        <taxon>Planctomycetia</taxon>
        <taxon>Gemmatales</taxon>
        <taxon>Gemmataceae</taxon>
        <taxon>Frigoriglobus</taxon>
    </lineage>
</organism>
<evidence type="ECO:0000313" key="2">
    <source>
        <dbReference type="EMBL" id="QJW94503.1"/>
    </source>
</evidence>
<evidence type="ECO:0000256" key="1">
    <source>
        <dbReference type="SAM" id="MobiDB-lite"/>
    </source>
</evidence>
<dbReference type="SUPFAM" id="SSF81606">
    <property type="entry name" value="PP2C-like"/>
    <property type="match status" value="1"/>
</dbReference>
<evidence type="ECO:0000313" key="3">
    <source>
        <dbReference type="Proteomes" id="UP000503447"/>
    </source>
</evidence>
<dbReference type="RefSeq" id="WP_171470484.1">
    <property type="nucleotide sequence ID" value="NZ_CP053452.2"/>
</dbReference>